<dbReference type="InterPro" id="IPR005064">
    <property type="entry name" value="BUG"/>
</dbReference>
<comment type="caution">
    <text evidence="3">The sequence shown here is derived from an EMBL/GenBank/DDBJ whole genome shotgun (WGS) entry which is preliminary data.</text>
</comment>
<dbReference type="InterPro" id="IPR042100">
    <property type="entry name" value="Bug_dom1"/>
</dbReference>
<dbReference type="EMBL" id="NEVM01000005">
    <property type="protein sequence ID" value="OZI31247.1"/>
    <property type="molecule type" value="Genomic_DNA"/>
</dbReference>
<evidence type="ECO:0000313" key="3">
    <source>
        <dbReference type="EMBL" id="OZI31247.1"/>
    </source>
</evidence>
<dbReference type="Gene3D" id="3.40.190.10">
    <property type="entry name" value="Periplasmic binding protein-like II"/>
    <property type="match status" value="1"/>
</dbReference>
<comment type="similarity">
    <text evidence="1">Belongs to the UPF0065 (bug) family.</text>
</comment>
<dbReference type="RefSeq" id="WP_094855662.1">
    <property type="nucleotide sequence ID" value="NZ_NEVM01000005.1"/>
</dbReference>
<protein>
    <recommendedName>
        <fullName evidence="5">ABC transporter substrate-binding protein</fullName>
    </recommendedName>
</protein>
<dbReference type="CDD" id="cd13578">
    <property type="entry name" value="PBP2_Bug27"/>
    <property type="match status" value="1"/>
</dbReference>
<proteinExistence type="inferred from homology"/>
<evidence type="ECO:0008006" key="5">
    <source>
        <dbReference type="Google" id="ProtNLM"/>
    </source>
</evidence>
<dbReference type="SUPFAM" id="SSF53850">
    <property type="entry name" value="Periplasmic binding protein-like II"/>
    <property type="match status" value="1"/>
</dbReference>
<keyword evidence="4" id="KW-1185">Reference proteome</keyword>
<accession>A0A261S2P1</accession>
<dbReference type="OrthoDB" id="8678477at2"/>
<organism evidence="3 4">
    <name type="scientific">Bordetella genomosp. 10</name>
    <dbReference type="NCBI Taxonomy" id="1416804"/>
    <lineage>
        <taxon>Bacteria</taxon>
        <taxon>Pseudomonadati</taxon>
        <taxon>Pseudomonadota</taxon>
        <taxon>Betaproteobacteria</taxon>
        <taxon>Burkholderiales</taxon>
        <taxon>Alcaligenaceae</taxon>
        <taxon>Bordetella</taxon>
    </lineage>
</organism>
<feature type="chain" id="PRO_5012085499" description="ABC transporter substrate-binding protein" evidence="2">
    <location>
        <begin position="22"/>
        <end position="321"/>
    </location>
</feature>
<name>A0A261S2P1_9BORD</name>
<dbReference type="PIRSF" id="PIRSF017082">
    <property type="entry name" value="YflP"/>
    <property type="match status" value="1"/>
</dbReference>
<sequence length="321" mass="33933">MRKLFYFLGLITLCATTRAHAAWPEHPVKLIVPYAPGGTTDIIARVIAQHFPDVLGQTLIVENKPGAGGTIGATFVANSAPDGYTLVFGTPVTHATAKSFYPKLGYDPEKSFTPVFLIGSVPNVVLVNRKLGVNSVAELTALAKSRPDTINYGSAGYGSTTHLSGELFQHLSGAHIRHVPYRGSGPALTDLQGGQIQLMFENAPTALPLANSEFVKAIAVTAPQRIKAAPELPTVAEAGVPGYEVVAWYGLFGPASMDPAVAARLNTAFNKIMAMPDVARRMDELGLITAGGAASDLGTLVHKEVIRWNDVIKAAGLKPLD</sequence>
<dbReference type="Proteomes" id="UP000216020">
    <property type="component" value="Unassembled WGS sequence"/>
</dbReference>
<feature type="signal peptide" evidence="2">
    <location>
        <begin position="1"/>
        <end position="21"/>
    </location>
</feature>
<evidence type="ECO:0000313" key="4">
    <source>
        <dbReference type="Proteomes" id="UP000216020"/>
    </source>
</evidence>
<dbReference type="Pfam" id="PF03401">
    <property type="entry name" value="TctC"/>
    <property type="match status" value="1"/>
</dbReference>
<dbReference type="PANTHER" id="PTHR42928">
    <property type="entry name" value="TRICARBOXYLATE-BINDING PROTEIN"/>
    <property type="match status" value="1"/>
</dbReference>
<evidence type="ECO:0000256" key="2">
    <source>
        <dbReference type="SAM" id="SignalP"/>
    </source>
</evidence>
<evidence type="ECO:0000256" key="1">
    <source>
        <dbReference type="ARBA" id="ARBA00006987"/>
    </source>
</evidence>
<dbReference type="AlphaFoldDB" id="A0A261S2P1"/>
<keyword evidence="2" id="KW-0732">Signal</keyword>
<reference evidence="4" key="1">
    <citation type="submission" date="2017-05" db="EMBL/GenBank/DDBJ databases">
        <title>Complete and WGS of Bordetella genogroups.</title>
        <authorList>
            <person name="Spilker T."/>
            <person name="Lipuma J."/>
        </authorList>
    </citation>
    <scope>NUCLEOTIDE SEQUENCE [LARGE SCALE GENOMIC DNA]</scope>
    <source>
        <strain evidence="4">AU16122</strain>
    </source>
</reference>
<dbReference type="PANTHER" id="PTHR42928:SF5">
    <property type="entry name" value="BLR1237 PROTEIN"/>
    <property type="match status" value="1"/>
</dbReference>
<dbReference type="Gene3D" id="3.40.190.150">
    <property type="entry name" value="Bordetella uptake gene, domain 1"/>
    <property type="match status" value="1"/>
</dbReference>
<gene>
    <name evidence="3" type="ORF">CAL29_25305</name>
</gene>